<gene>
    <name evidence="1" type="primary">WBGene00096427</name>
</gene>
<keyword evidence="2" id="KW-1185">Reference proteome</keyword>
<organism evidence="1 2">
    <name type="scientific">Pristionchus pacificus</name>
    <name type="common">Parasitic nematode worm</name>
    <dbReference type="NCBI Taxonomy" id="54126"/>
    <lineage>
        <taxon>Eukaryota</taxon>
        <taxon>Metazoa</taxon>
        <taxon>Ecdysozoa</taxon>
        <taxon>Nematoda</taxon>
        <taxon>Chromadorea</taxon>
        <taxon>Rhabditida</taxon>
        <taxon>Rhabditina</taxon>
        <taxon>Diplogasteromorpha</taxon>
        <taxon>Diplogasteroidea</taxon>
        <taxon>Neodiplogasteridae</taxon>
        <taxon>Pristionchus</taxon>
    </lineage>
</organism>
<evidence type="ECO:0000313" key="2">
    <source>
        <dbReference type="Proteomes" id="UP000005239"/>
    </source>
</evidence>
<dbReference type="Proteomes" id="UP000005239">
    <property type="component" value="Unassembled WGS sequence"/>
</dbReference>
<sequence length="134" mass="14986">MILFFLLLIPSLIHAGFQDHHDCFLGKFRVLCGAEDYTGPLTTVIWDDNLYVLGGDKKIVTREHLVTKGNPITNPSSTAVDPDTLATFNSKFQTNVPIYTACRNMPKERAAKSFKDVPETVIQLAEEDVDCKNK</sequence>
<reference evidence="1" key="2">
    <citation type="submission" date="2022-06" db="UniProtKB">
        <authorList>
            <consortium name="EnsemblMetazoa"/>
        </authorList>
    </citation>
    <scope>IDENTIFICATION</scope>
    <source>
        <strain evidence="1">PS312</strain>
    </source>
</reference>
<reference evidence="2" key="1">
    <citation type="journal article" date="2008" name="Nat. Genet.">
        <title>The Pristionchus pacificus genome provides a unique perspective on nematode lifestyle and parasitism.</title>
        <authorList>
            <person name="Dieterich C."/>
            <person name="Clifton S.W."/>
            <person name="Schuster L.N."/>
            <person name="Chinwalla A."/>
            <person name="Delehaunty K."/>
            <person name="Dinkelacker I."/>
            <person name="Fulton L."/>
            <person name="Fulton R."/>
            <person name="Godfrey J."/>
            <person name="Minx P."/>
            <person name="Mitreva M."/>
            <person name="Roeseler W."/>
            <person name="Tian H."/>
            <person name="Witte H."/>
            <person name="Yang S.P."/>
            <person name="Wilson R.K."/>
            <person name="Sommer R.J."/>
        </authorList>
    </citation>
    <scope>NUCLEOTIDE SEQUENCE [LARGE SCALE GENOMIC DNA]</scope>
    <source>
        <strain evidence="2">PS312</strain>
    </source>
</reference>
<protein>
    <submittedName>
        <fullName evidence="1">Uncharacterized protein</fullName>
    </submittedName>
</protein>
<name>A0A2A6BCW7_PRIPA</name>
<evidence type="ECO:0000313" key="1">
    <source>
        <dbReference type="EnsemblMetazoa" id="PPA06873.1"/>
    </source>
</evidence>
<accession>A0A8R1YEI6</accession>
<proteinExistence type="predicted"/>
<accession>A0A2A6BCW7</accession>
<dbReference type="AlphaFoldDB" id="A0A2A6BCW7"/>
<dbReference type="EnsemblMetazoa" id="PPA06873.1">
    <property type="protein sequence ID" value="PPA06873.1"/>
    <property type="gene ID" value="WBGene00096427"/>
</dbReference>